<keyword evidence="4" id="KW-1185">Reference proteome</keyword>
<dbReference type="OrthoDB" id="9816120at2"/>
<dbReference type="InterPro" id="IPR011519">
    <property type="entry name" value="UnbV_ASPIC"/>
</dbReference>
<dbReference type="PANTHER" id="PTHR16026">
    <property type="entry name" value="CARTILAGE ACIDIC PROTEIN 1"/>
    <property type="match status" value="1"/>
</dbReference>
<evidence type="ECO:0000313" key="4">
    <source>
        <dbReference type="Proteomes" id="UP000284892"/>
    </source>
</evidence>
<proteinExistence type="predicted"/>
<dbReference type="Pfam" id="PF07593">
    <property type="entry name" value="UnbV_ASPIC"/>
    <property type="match status" value="1"/>
</dbReference>
<dbReference type="Pfam" id="PF13517">
    <property type="entry name" value="FG-GAP_3"/>
    <property type="match status" value="6"/>
</dbReference>
<dbReference type="Proteomes" id="UP000284892">
    <property type="component" value="Unassembled WGS sequence"/>
</dbReference>
<gene>
    <name evidence="3" type="ORF">BXY80_2179</name>
</gene>
<dbReference type="InterPro" id="IPR028994">
    <property type="entry name" value="Integrin_alpha_N"/>
</dbReference>
<dbReference type="InterPro" id="IPR027039">
    <property type="entry name" value="Crtac1"/>
</dbReference>
<name>A0A420DGP5_9FLAO</name>
<accession>A0A420DGP5</accession>
<comment type="caution">
    <text evidence="3">The sequence shown here is derived from an EMBL/GenBank/DDBJ whole genome shotgun (WGS) entry which is preliminary data.</text>
</comment>
<dbReference type="PANTHER" id="PTHR16026:SF0">
    <property type="entry name" value="CARTILAGE ACIDIC PROTEIN 1"/>
    <property type="match status" value="1"/>
</dbReference>
<dbReference type="EMBL" id="RAQJ01000004">
    <property type="protein sequence ID" value="RKE92261.1"/>
    <property type="molecule type" value="Genomic_DNA"/>
</dbReference>
<dbReference type="AlphaFoldDB" id="A0A420DGP5"/>
<keyword evidence="1" id="KW-0732">Signal</keyword>
<evidence type="ECO:0000256" key="1">
    <source>
        <dbReference type="ARBA" id="ARBA00022729"/>
    </source>
</evidence>
<dbReference type="SUPFAM" id="SSF69318">
    <property type="entry name" value="Integrin alpha N-terminal domain"/>
    <property type="match status" value="3"/>
</dbReference>
<reference evidence="3 4" key="1">
    <citation type="submission" date="2018-09" db="EMBL/GenBank/DDBJ databases">
        <title>Genomic Encyclopedia of Archaeal and Bacterial Type Strains, Phase II (KMG-II): from individual species to whole genera.</title>
        <authorList>
            <person name="Goeker M."/>
        </authorList>
    </citation>
    <scope>NUCLEOTIDE SEQUENCE [LARGE SCALE GENOMIC DNA]</scope>
    <source>
        <strain evidence="3 4">DSM 26283</strain>
    </source>
</reference>
<dbReference type="RefSeq" id="WP_120201801.1">
    <property type="nucleotide sequence ID" value="NZ_RAQJ01000004.1"/>
</dbReference>
<dbReference type="PROSITE" id="PS51257">
    <property type="entry name" value="PROKAR_LIPOPROTEIN"/>
    <property type="match status" value="1"/>
</dbReference>
<organism evidence="3 4">
    <name type="scientific">Ichthyenterobacterium magnum</name>
    <dbReference type="NCBI Taxonomy" id="1230530"/>
    <lineage>
        <taxon>Bacteria</taxon>
        <taxon>Pseudomonadati</taxon>
        <taxon>Bacteroidota</taxon>
        <taxon>Flavobacteriia</taxon>
        <taxon>Flavobacteriales</taxon>
        <taxon>Flavobacteriaceae</taxon>
        <taxon>Ichthyenterobacterium</taxon>
    </lineage>
</organism>
<feature type="domain" description="ASPIC/UnbV" evidence="2">
    <location>
        <begin position="520"/>
        <end position="586"/>
    </location>
</feature>
<dbReference type="Gene3D" id="2.130.10.130">
    <property type="entry name" value="Integrin alpha, N-terminal"/>
    <property type="match status" value="3"/>
</dbReference>
<protein>
    <submittedName>
        <fullName evidence="3">VCBS repeat protein</fullName>
    </submittedName>
</protein>
<dbReference type="InterPro" id="IPR013517">
    <property type="entry name" value="FG-GAP"/>
</dbReference>
<sequence length="1093" mass="122567">MNKIVYTLLTFLIISSCAENKKENLITKSKEDAKLFSLIKPTQSNITFSNNLKETYEFNFLVYPYIYIGGGVAVGDINNDGLQDIYFTSNQNSNKLYLNKGDLKFDDITIASNTSDSDGWSTGTSMIDINNDGYLDIYVCKSASLKNKEARRNKLYINQKDNSFKESAKSYGLDHPGFSTQSYFFDYDKDGDLDMYLVNHRPDFKNNTKISSEIQSKIYDESSDHLFRNDGNTFTKVSASAGIINKAWGLSASIGDFNNDNWPDIYVANDYLEPDMLYINNKNGSFKNEILDRVKHISFNSMGSDFADINNDLLPDLITLDMLAEDHSRGKENMATMSTENFNNIVKVGYHHQYMANTMQLNNGNGSFSDIGQLSGISKTDWSWAPLIADFDNDGLKDVFITNGIEKDFANQDFRRNIKKLNQQNKAMKLEDVLNMLPAAKLANYIFKNNGDLTFSNQQKNWGLDQKVNSNGAAYADFDNDGDLDLIVNNENAIASLYQNNSTNNYLNIKLNGNDKNKFAIGTTVKITTNKGQQLQQLYTNRGFQSSVTNILNFGIGNQKSIKSLEVIWPDGKISNLNNIDANQLVEIDYTSAKNKNTANSKSNNNLFAAINSSTLSINYKHDENLFDDYSKQLLLPNKQSTQGPCLSVADVNGDGLDDFYVGGAHKQSAQLYIQSQDKTFKLTNNSALIKDKNYEDVESLFFDSDNDGDLDLYVCSSGYELNENDSLLQDRLYLNDGKGNLTRSNKLPKMLSSTKAVKPIDYDDDGDLDLIVGGRVIPGKYPLAPQSYILKNDNGTFSDVTNVIAPDFKTIGMVTDIEITDYNNDKNLDVIIVGQWMPITLFSIENNKFIKQNIKAFEKTEGWYNSISASDFDNDGDIDYIIGNLGSNNKFHPTLEKPLHIFSSNFDNNQSYDIALSKYYKGQLVPVRGKQCSSEQTPFLNEKIGSYKEFASLNIEGVYGSDAIADSNHMIAYNFKTLYLKNEAGNFSISYLPNVAQISPTQDFEILDLNNDGFLDIVGIGNLYDAEVETIRYDASHGYALLNDGKGHFNALKNSGLFCDKDMRQVSKIKIDNTPHIIIASNNDSLSIFKLK</sequence>
<evidence type="ECO:0000259" key="2">
    <source>
        <dbReference type="Pfam" id="PF07593"/>
    </source>
</evidence>
<evidence type="ECO:0000313" key="3">
    <source>
        <dbReference type="EMBL" id="RKE92261.1"/>
    </source>
</evidence>